<dbReference type="InterPro" id="IPR005583">
    <property type="entry name" value="YaaA"/>
</dbReference>
<dbReference type="Proteomes" id="UP000248606">
    <property type="component" value="Unassembled WGS sequence"/>
</dbReference>
<organism evidence="1 2">
    <name type="scientific">Lawsonella clevelandensis</name>
    <dbReference type="NCBI Taxonomy" id="1528099"/>
    <lineage>
        <taxon>Bacteria</taxon>
        <taxon>Bacillati</taxon>
        <taxon>Actinomycetota</taxon>
        <taxon>Actinomycetes</taxon>
        <taxon>Mycobacteriales</taxon>
        <taxon>Lawsonellaceae</taxon>
        <taxon>Lawsonella</taxon>
    </lineage>
</organism>
<accession>A0A2W5IBQ7</accession>
<name>A0A2W5IBQ7_9ACTN</name>
<evidence type="ECO:0000313" key="1">
    <source>
        <dbReference type="EMBL" id="PZP88748.1"/>
    </source>
</evidence>
<dbReference type="RefSeq" id="WP_290598664.1">
    <property type="nucleotide sequence ID" value="NZ_CAKZIO010000013.1"/>
</dbReference>
<dbReference type="EMBL" id="QFOZ01000007">
    <property type="protein sequence ID" value="PZP88748.1"/>
    <property type="molecule type" value="Genomic_DNA"/>
</dbReference>
<dbReference type="AlphaFoldDB" id="A0A2W5IBQ7"/>
<proteinExistence type="predicted"/>
<sequence>MAGELVVDCRSGAYQKAWMPTAKDCHDHNIDLVQVKAVRVVNGREKVVSHNAKRWRGLLTRALVAAGAEGLTIDNPGDLVTTQQTLFSYIRDALAEERLNTARLSGGDGRWTLTLVTE</sequence>
<evidence type="ECO:0000313" key="2">
    <source>
        <dbReference type="Proteomes" id="UP000248606"/>
    </source>
</evidence>
<reference evidence="1 2" key="1">
    <citation type="submission" date="2017-08" db="EMBL/GenBank/DDBJ databases">
        <title>Infants hospitalized years apart are colonized by the same room-sourced microbial strains.</title>
        <authorList>
            <person name="Brooks B."/>
            <person name="Olm M.R."/>
            <person name="Firek B.A."/>
            <person name="Baker R."/>
            <person name="Thomas B.C."/>
            <person name="Morowitz M.J."/>
            <person name="Banfield J.F."/>
        </authorList>
    </citation>
    <scope>NUCLEOTIDE SEQUENCE [LARGE SCALE GENOMIC DNA]</scope>
    <source>
        <strain evidence="1">S2_006_000_R1_57</strain>
    </source>
</reference>
<gene>
    <name evidence="1" type="ORF">DI579_05140</name>
</gene>
<comment type="caution">
    <text evidence="1">The sequence shown here is derived from an EMBL/GenBank/DDBJ whole genome shotgun (WGS) entry which is preliminary data.</text>
</comment>
<dbReference type="Pfam" id="PF03883">
    <property type="entry name" value="H2O2_YaaD"/>
    <property type="match status" value="1"/>
</dbReference>
<protein>
    <submittedName>
        <fullName evidence="1">Uncharacterized protein</fullName>
    </submittedName>
</protein>